<evidence type="ECO:0000313" key="7">
    <source>
        <dbReference type="Proteomes" id="UP000306509"/>
    </source>
</evidence>
<dbReference type="AlphaFoldDB" id="A0A4U8Q733"/>
<keyword evidence="4" id="KW-0812">Transmembrane</keyword>
<protein>
    <submittedName>
        <fullName evidence="6">DNA mismatch repair protein MutS</fullName>
    </submittedName>
</protein>
<keyword evidence="4" id="KW-0472">Membrane</keyword>
<dbReference type="InterPro" id="IPR027417">
    <property type="entry name" value="P-loop_NTPase"/>
</dbReference>
<accession>A0A4U8Q733</accession>
<dbReference type="GO" id="GO:0030983">
    <property type="term" value="F:mismatched DNA binding"/>
    <property type="evidence" value="ECO:0007669"/>
    <property type="project" value="InterPro"/>
</dbReference>
<dbReference type="GO" id="GO:0005524">
    <property type="term" value="F:ATP binding"/>
    <property type="evidence" value="ECO:0007669"/>
    <property type="project" value="UniProtKB-KW"/>
</dbReference>
<dbReference type="InterPro" id="IPR045076">
    <property type="entry name" value="MutS"/>
</dbReference>
<dbReference type="PANTHER" id="PTHR11361">
    <property type="entry name" value="DNA MISMATCH REPAIR PROTEIN MUTS FAMILY MEMBER"/>
    <property type="match status" value="1"/>
</dbReference>
<feature type="transmembrane region" description="Helical" evidence="4">
    <location>
        <begin position="6"/>
        <end position="22"/>
    </location>
</feature>
<keyword evidence="1" id="KW-0547">Nucleotide-binding</keyword>
<feature type="transmembrane region" description="Helical" evidence="4">
    <location>
        <begin position="187"/>
        <end position="204"/>
    </location>
</feature>
<feature type="domain" description="DNA mismatch repair proteins mutS family" evidence="5">
    <location>
        <begin position="364"/>
        <end position="548"/>
    </location>
</feature>
<dbReference type="PANTHER" id="PTHR11361:SF152">
    <property type="entry name" value="DNA MISMATCH REPAIR PROTEIN"/>
    <property type="match status" value="1"/>
</dbReference>
<dbReference type="STRING" id="180332.GCA_000797495_00715"/>
<comment type="caution">
    <text evidence="6">The sequence shown here is derived from an EMBL/GenBank/DDBJ whole genome shotgun (WGS) entry which is preliminary data.</text>
</comment>
<organism evidence="6 7">
    <name type="scientific">Robinsoniella peoriensis</name>
    <dbReference type="NCBI Taxonomy" id="180332"/>
    <lineage>
        <taxon>Bacteria</taxon>
        <taxon>Bacillati</taxon>
        <taxon>Bacillota</taxon>
        <taxon>Clostridia</taxon>
        <taxon>Lachnospirales</taxon>
        <taxon>Lachnospiraceae</taxon>
        <taxon>Robinsoniella</taxon>
    </lineage>
</organism>
<evidence type="ECO:0000313" key="6">
    <source>
        <dbReference type="EMBL" id="TLD00720.1"/>
    </source>
</evidence>
<dbReference type="Pfam" id="PF00488">
    <property type="entry name" value="MutS_V"/>
    <property type="match status" value="1"/>
</dbReference>
<dbReference type="SMART" id="SM00534">
    <property type="entry name" value="MUTSac"/>
    <property type="match status" value="1"/>
</dbReference>
<name>A0A4U8Q733_9FIRM</name>
<keyword evidence="2" id="KW-0067">ATP-binding</keyword>
<sequence>MELAMIFVIMLALFMGAVFYEHKCGERKVRKWIHDSYGKIPADRKLPFEQIQIFWEEFKMDIPENESVDDVTWNDLEMDKIFSRINVCTSFAGEQVLYARLHKLPADKAGLLILEEQICFYSKNDKIREEVQYLLSILGKEEVNYYLPMFMSNLDALGSIHVRFYRIMQILLFLSVIPALVRGQSSLLLITALVFMINAVIYALNKVKHEVYMDTLTGIIGVAKSVKEIVKKPEKYTIHIPECIKENVKLFDKITKMLVSLQRKKREGMSGDLLGVVHDYLIGATLWDFIVYDKIIRYLRGKQKEFMELFEFIGELEASVSVASFRKSLELYCIPEFINKPVLKMTEIYHPLIEHPVCNTVSLDRNCIITGSNASGKSTFIKAVAANVILAESIHTCMARQMQLPDAMVITSMAVRDDLMGGESYYMKEIKYLNRIVKSVKDKRMVICVIDEILRGTNTQERIAASAAILEYLENQNCLAIVASHDIELTRKLEDAYGYYFFCEQMQGRDIAFDYKIREGVSNTKNAIALLEAIGFPNMIIDRARQML</sequence>
<evidence type="ECO:0000256" key="3">
    <source>
        <dbReference type="ARBA" id="ARBA00023125"/>
    </source>
</evidence>
<dbReference type="RefSeq" id="WP_138002516.1">
    <property type="nucleotide sequence ID" value="NZ_QGQD01000049.1"/>
</dbReference>
<evidence type="ECO:0000256" key="1">
    <source>
        <dbReference type="ARBA" id="ARBA00022741"/>
    </source>
</evidence>
<evidence type="ECO:0000256" key="4">
    <source>
        <dbReference type="SAM" id="Phobius"/>
    </source>
</evidence>
<dbReference type="Gene3D" id="3.40.50.300">
    <property type="entry name" value="P-loop containing nucleotide triphosphate hydrolases"/>
    <property type="match status" value="1"/>
</dbReference>
<proteinExistence type="predicted"/>
<keyword evidence="3" id="KW-0238">DNA-binding</keyword>
<dbReference type="InterPro" id="IPR000432">
    <property type="entry name" value="DNA_mismatch_repair_MutS_C"/>
</dbReference>
<keyword evidence="7" id="KW-1185">Reference proteome</keyword>
<keyword evidence="4" id="KW-1133">Transmembrane helix</keyword>
<evidence type="ECO:0000256" key="2">
    <source>
        <dbReference type="ARBA" id="ARBA00022840"/>
    </source>
</evidence>
<dbReference type="SUPFAM" id="SSF52540">
    <property type="entry name" value="P-loop containing nucleoside triphosphate hydrolases"/>
    <property type="match status" value="1"/>
</dbReference>
<dbReference type="GO" id="GO:0140664">
    <property type="term" value="F:ATP-dependent DNA damage sensor activity"/>
    <property type="evidence" value="ECO:0007669"/>
    <property type="project" value="InterPro"/>
</dbReference>
<feature type="transmembrane region" description="Helical" evidence="4">
    <location>
        <begin position="164"/>
        <end position="181"/>
    </location>
</feature>
<evidence type="ECO:0000259" key="5">
    <source>
        <dbReference type="SMART" id="SM00534"/>
    </source>
</evidence>
<dbReference type="GO" id="GO:0005829">
    <property type="term" value="C:cytosol"/>
    <property type="evidence" value="ECO:0007669"/>
    <property type="project" value="TreeGrafter"/>
</dbReference>
<dbReference type="EMBL" id="QGQD01000049">
    <property type="protein sequence ID" value="TLD00720.1"/>
    <property type="molecule type" value="Genomic_DNA"/>
</dbReference>
<dbReference type="Proteomes" id="UP000306509">
    <property type="component" value="Unassembled WGS sequence"/>
</dbReference>
<dbReference type="GO" id="GO:0006298">
    <property type="term" value="P:mismatch repair"/>
    <property type="evidence" value="ECO:0007669"/>
    <property type="project" value="InterPro"/>
</dbReference>
<gene>
    <name evidence="6" type="primary">mutS_2</name>
    <name evidence="6" type="ORF">DSM106044_02421</name>
</gene>
<reference evidence="6 7" key="1">
    <citation type="journal article" date="2019" name="Anaerobe">
        <title>Detection of Robinsoniella peoriensis in multiple bone samples of a trauma patient.</title>
        <authorList>
            <person name="Schrottner P."/>
            <person name="Hartwich K."/>
            <person name="Bunk B."/>
            <person name="Schober I."/>
            <person name="Helbig S."/>
            <person name="Rudolph W.W."/>
            <person name="Gunzer F."/>
        </authorList>
    </citation>
    <scope>NUCLEOTIDE SEQUENCE [LARGE SCALE GENOMIC DNA]</scope>
    <source>
        <strain evidence="6 7">DSM 106044</strain>
    </source>
</reference>